<proteinExistence type="predicted"/>
<evidence type="ECO:0000256" key="1">
    <source>
        <dbReference type="ARBA" id="ARBA00022737"/>
    </source>
</evidence>
<dbReference type="Pfam" id="PF13041">
    <property type="entry name" value="PPR_2"/>
    <property type="match status" value="4"/>
</dbReference>
<dbReference type="FunFam" id="1.25.40.10:FF:000284">
    <property type="entry name" value="Pentatricopeptide repeat-containing protein"/>
    <property type="match status" value="1"/>
</dbReference>
<dbReference type="Proteomes" id="UP001279734">
    <property type="component" value="Unassembled WGS sequence"/>
</dbReference>
<evidence type="ECO:0000313" key="3">
    <source>
        <dbReference type="EMBL" id="GMH07627.1"/>
    </source>
</evidence>
<keyword evidence="4" id="KW-1185">Reference proteome</keyword>
<dbReference type="PANTHER" id="PTHR47926:SF452">
    <property type="entry name" value="PENTATRICOPEPTIDE REPEAT-CONTAINING PROTEIN"/>
    <property type="match status" value="1"/>
</dbReference>
<comment type="caution">
    <text evidence="3">The sequence shown here is derived from an EMBL/GenBank/DDBJ whole genome shotgun (WGS) entry which is preliminary data.</text>
</comment>
<feature type="repeat" description="PPR" evidence="2">
    <location>
        <begin position="171"/>
        <end position="205"/>
    </location>
</feature>
<evidence type="ECO:0000256" key="2">
    <source>
        <dbReference type="PROSITE-ProRule" id="PRU00708"/>
    </source>
</evidence>
<accession>A0AAD3SAW5</accession>
<feature type="repeat" description="PPR" evidence="2">
    <location>
        <begin position="373"/>
        <end position="407"/>
    </location>
</feature>
<keyword evidence="1" id="KW-0677">Repeat</keyword>
<dbReference type="GO" id="GO:0003723">
    <property type="term" value="F:RNA binding"/>
    <property type="evidence" value="ECO:0007669"/>
    <property type="project" value="InterPro"/>
</dbReference>
<dbReference type="Gene3D" id="1.25.40.10">
    <property type="entry name" value="Tetratricopeptide repeat domain"/>
    <property type="match status" value="6"/>
</dbReference>
<dbReference type="EMBL" id="BSYO01000007">
    <property type="protein sequence ID" value="GMH07627.1"/>
    <property type="molecule type" value="Genomic_DNA"/>
</dbReference>
<name>A0AAD3SAW5_NEPGR</name>
<dbReference type="SUPFAM" id="SSF48452">
    <property type="entry name" value="TPR-like"/>
    <property type="match status" value="2"/>
</dbReference>
<dbReference type="InterPro" id="IPR002885">
    <property type="entry name" value="PPR_rpt"/>
</dbReference>
<dbReference type="AlphaFoldDB" id="A0AAD3SAW5"/>
<dbReference type="PROSITE" id="PS51375">
    <property type="entry name" value="PPR"/>
    <property type="match status" value="4"/>
</dbReference>
<gene>
    <name evidence="3" type="ORF">Nepgr_009467</name>
</gene>
<organism evidence="3 4">
    <name type="scientific">Nepenthes gracilis</name>
    <name type="common">Slender pitcher plant</name>
    <dbReference type="NCBI Taxonomy" id="150966"/>
    <lineage>
        <taxon>Eukaryota</taxon>
        <taxon>Viridiplantae</taxon>
        <taxon>Streptophyta</taxon>
        <taxon>Embryophyta</taxon>
        <taxon>Tracheophyta</taxon>
        <taxon>Spermatophyta</taxon>
        <taxon>Magnoliopsida</taxon>
        <taxon>eudicotyledons</taxon>
        <taxon>Gunneridae</taxon>
        <taxon>Pentapetalae</taxon>
        <taxon>Caryophyllales</taxon>
        <taxon>Nepenthaceae</taxon>
        <taxon>Nepenthes</taxon>
    </lineage>
</organism>
<evidence type="ECO:0000313" key="4">
    <source>
        <dbReference type="Proteomes" id="UP001279734"/>
    </source>
</evidence>
<reference evidence="3" key="1">
    <citation type="submission" date="2023-05" db="EMBL/GenBank/DDBJ databases">
        <title>Nepenthes gracilis genome sequencing.</title>
        <authorList>
            <person name="Fukushima K."/>
        </authorList>
    </citation>
    <scope>NUCLEOTIDE SEQUENCE</scope>
    <source>
        <strain evidence="3">SING2019-196</strain>
    </source>
</reference>
<dbReference type="PANTHER" id="PTHR47926">
    <property type="entry name" value="PENTATRICOPEPTIDE REPEAT-CONTAINING PROTEIN"/>
    <property type="match status" value="1"/>
</dbReference>
<dbReference type="FunFam" id="1.25.40.10:FF:000073">
    <property type="entry name" value="Pentatricopeptide repeat-containing protein chloroplastic"/>
    <property type="match status" value="2"/>
</dbReference>
<feature type="repeat" description="PPR" evidence="2">
    <location>
        <begin position="272"/>
        <end position="306"/>
    </location>
</feature>
<evidence type="ECO:0008006" key="5">
    <source>
        <dbReference type="Google" id="ProtNLM"/>
    </source>
</evidence>
<dbReference type="GO" id="GO:0009451">
    <property type="term" value="P:RNA modification"/>
    <property type="evidence" value="ECO:0007669"/>
    <property type="project" value="InterPro"/>
</dbReference>
<sequence>MDAAKLLRLIRSCIVSKSLNHVKAIHQKIITQGLQNHIALCKNLINLYFSCHSFNYAEHVFQNMDCPLEITLWNGLLAAHTKSFMFLEALELFEKLLHFPHLKPDSYTYPSVLKACGGLGNVGYGKMVHSHVVRSGFLSDVVITNSIVGMYAKCNVFNLAIQLFDEMPERDAACWNNIISCYYQSGRCKWALEVYEEMKSFGFEPDSVTLTTVISSCARLLDLERGKKIHWELLQNGFVLDEFVSSALVDMYGKCGCLEIAREVFEQIPRKSVVAWNSMISGYSLKGDCSSCMELFRRMNDEGTKPTLTTLGSLLTACSRSATLNYGKFIHGYIVRNILHTDIFISCSLIDLYFKCGSIKLAEYVFHRMPNTNVVSWNIMISGYVAMGFFFEALGIFRCMREAGVKPDPITFTSILPACSQLAAVEEGKVIHNCIIENRLEKNEIVMGALLDMYAKCGAIEEALCVFKQLPVRDLVSWTSMIMAYGSHGQAFEAINLFDNMLQVNVKPDRVTFLSVLSVCSHAGLVDEGSYYFNQMVSNYNIEPTIEHYSCFLDLLGRAGRLHEAYEILQKAPSIREDTGLLSTLFSACYRHREVQLGQEIARFLIDKDPDDPSTYVVLGNMYASLEKWDEVQKVRLKIRDLRLKKNPGCSWIEVDKQIQSFLAEDKSHPLVETIYDCLAIIASHMEKDEMIEVEAELCH</sequence>
<dbReference type="Pfam" id="PF20431">
    <property type="entry name" value="E_motif"/>
    <property type="match status" value="1"/>
</dbReference>
<dbReference type="InterPro" id="IPR046960">
    <property type="entry name" value="PPR_At4g14850-like_plant"/>
</dbReference>
<dbReference type="InterPro" id="IPR011990">
    <property type="entry name" value="TPR-like_helical_dom_sf"/>
</dbReference>
<dbReference type="InterPro" id="IPR046848">
    <property type="entry name" value="E_motif"/>
</dbReference>
<feature type="repeat" description="PPR" evidence="2">
    <location>
        <begin position="474"/>
        <end position="508"/>
    </location>
</feature>
<dbReference type="FunFam" id="1.25.40.10:FF:000158">
    <property type="entry name" value="pentatricopeptide repeat-containing protein At2g33680"/>
    <property type="match status" value="1"/>
</dbReference>
<dbReference type="FunFam" id="1.25.40.10:FF:001322">
    <property type="entry name" value="Pentatricopeptide repeat-containing protein At3g16610"/>
    <property type="match status" value="1"/>
</dbReference>
<dbReference type="GO" id="GO:0099402">
    <property type="term" value="P:plant organ development"/>
    <property type="evidence" value="ECO:0007669"/>
    <property type="project" value="UniProtKB-ARBA"/>
</dbReference>
<protein>
    <recommendedName>
        <fullName evidence="5">Pentatricopeptide repeat-containing protein</fullName>
    </recommendedName>
</protein>
<dbReference type="NCBIfam" id="TIGR00756">
    <property type="entry name" value="PPR"/>
    <property type="match status" value="5"/>
</dbReference>
<dbReference type="Pfam" id="PF01535">
    <property type="entry name" value="PPR"/>
    <property type="match status" value="5"/>
</dbReference>